<dbReference type="EMBL" id="NIXT01001496">
    <property type="protein sequence ID" value="OXE31157.1"/>
    <property type="molecule type" value="Genomic_DNA"/>
</dbReference>
<evidence type="ECO:0000313" key="2">
    <source>
        <dbReference type="EMBL" id="OXE31157.1"/>
    </source>
</evidence>
<gene>
    <name evidence="2" type="ORF">CA163_19545</name>
</gene>
<sequence>VAAYYLSHKANVSSVVLIIYSLIMFYLVSIENESLSATYTLPNNSLLALISAMMSYLYCKHLRIQLLEPQALDFTSRLFKDVLHFFVFVLVAVSLSHVTAAIMVWFSGAVRSIGVDPLTLEGGLIYQTVLGLLGATGIN</sequence>
<comment type="caution">
    <text evidence="2">The sequence shown here is derived from an EMBL/GenBank/DDBJ whole genome shotgun (WGS) entry which is preliminary data.</text>
</comment>
<accession>A0A227J9M3</accession>
<dbReference type="Proteomes" id="UP000214596">
    <property type="component" value="Unassembled WGS sequence"/>
</dbReference>
<feature type="transmembrane region" description="Helical" evidence="1">
    <location>
        <begin position="12"/>
        <end position="29"/>
    </location>
</feature>
<feature type="non-terminal residue" evidence="2">
    <location>
        <position position="1"/>
    </location>
</feature>
<evidence type="ECO:0000313" key="3">
    <source>
        <dbReference type="Proteomes" id="UP000214596"/>
    </source>
</evidence>
<feature type="non-terminal residue" evidence="2">
    <location>
        <position position="139"/>
    </location>
</feature>
<evidence type="ECO:0000256" key="1">
    <source>
        <dbReference type="SAM" id="Phobius"/>
    </source>
</evidence>
<protein>
    <submittedName>
        <fullName evidence="2">Diguanylate phosphodiesterase</fullName>
    </submittedName>
</protein>
<feature type="transmembrane region" description="Helical" evidence="1">
    <location>
        <begin position="41"/>
        <end position="59"/>
    </location>
</feature>
<name>A0A227J9M3_VIBPH</name>
<keyword evidence="1" id="KW-0812">Transmembrane</keyword>
<proteinExistence type="predicted"/>
<feature type="transmembrane region" description="Helical" evidence="1">
    <location>
        <begin position="82"/>
        <end position="106"/>
    </location>
</feature>
<organism evidence="2 3">
    <name type="scientific">Vibrio parahaemolyticus</name>
    <dbReference type="NCBI Taxonomy" id="670"/>
    <lineage>
        <taxon>Bacteria</taxon>
        <taxon>Pseudomonadati</taxon>
        <taxon>Pseudomonadota</taxon>
        <taxon>Gammaproteobacteria</taxon>
        <taxon>Vibrionales</taxon>
        <taxon>Vibrionaceae</taxon>
        <taxon>Vibrio</taxon>
    </lineage>
</organism>
<keyword evidence="1" id="KW-1133">Transmembrane helix</keyword>
<keyword evidence="1" id="KW-0472">Membrane</keyword>
<reference evidence="2 3" key="1">
    <citation type="journal article" date="2017" name="Appl. Environ. Microbiol.">
        <title>Parallel evolution of two clades of a major Atlantic endemic Vibrio parahaemolyticus pathogen lineage by independent acquisition of related pathogenicity islands.</title>
        <authorList>
            <person name="Xu F."/>
            <person name="Gonzalez-Escalona N."/>
            <person name="Drees K.P."/>
            <person name="Sebra R.P."/>
            <person name="Cooper V.S."/>
            <person name="Jones S.H."/>
            <person name="Whistler C.A."/>
        </authorList>
    </citation>
    <scope>NUCLEOTIDE SEQUENCE [LARGE SCALE GENOMIC DNA]</scope>
    <source>
        <strain evidence="2 3">MAVP-3</strain>
    </source>
</reference>
<dbReference type="AlphaFoldDB" id="A0A227J9M3"/>